<name>A0A5M6CJ21_9BACT</name>
<evidence type="ECO:0000313" key="1">
    <source>
        <dbReference type="EMBL" id="KAA5535026.1"/>
    </source>
</evidence>
<dbReference type="Gene3D" id="1.20.120.450">
    <property type="entry name" value="dinb family like domain"/>
    <property type="match status" value="1"/>
</dbReference>
<dbReference type="EMBL" id="VWSH01000002">
    <property type="protein sequence ID" value="KAA5535026.1"/>
    <property type="molecule type" value="Genomic_DNA"/>
</dbReference>
<sequence>MNAADNFSEISRKMFQYYKGLADKSMATLSEDEVHLTPNEESNSIAIIVKHMSGNMLSRFTDFLTTDGEKEWRNRDTEFEDTYNSKQEMLEAWEKGWACLFNALDSVNAEGMLNIVYIRNEGHTVLEAITRQVAHYAYHVGQIVYLAKMIRNKEWQTLSIARGGSSAFNQGKFSQDKDRTFFTDKM</sequence>
<protein>
    <submittedName>
        <fullName evidence="1">DUF1572 domain-containing protein</fullName>
    </submittedName>
</protein>
<dbReference type="InterPro" id="IPR011466">
    <property type="entry name" value="DUF1572"/>
</dbReference>
<dbReference type="SUPFAM" id="SSF109854">
    <property type="entry name" value="DinB/YfiT-like putative metalloenzymes"/>
    <property type="match status" value="1"/>
</dbReference>
<dbReference type="RefSeq" id="WP_150032704.1">
    <property type="nucleotide sequence ID" value="NZ_VWSH01000002.1"/>
</dbReference>
<comment type="caution">
    <text evidence="1">The sequence shown here is derived from an EMBL/GenBank/DDBJ whole genome shotgun (WGS) entry which is preliminary data.</text>
</comment>
<accession>A0A5M6CJ21</accession>
<gene>
    <name evidence="1" type="ORF">F0919_10535</name>
</gene>
<reference evidence="1 2" key="1">
    <citation type="submission" date="2019-09" db="EMBL/GenBank/DDBJ databases">
        <title>Genome sequence and assembly of Taibaiella sp.</title>
        <authorList>
            <person name="Chhetri G."/>
        </authorList>
    </citation>
    <scope>NUCLEOTIDE SEQUENCE [LARGE SCALE GENOMIC DNA]</scope>
    <source>
        <strain evidence="1 2">KVB11</strain>
    </source>
</reference>
<dbReference type="AlphaFoldDB" id="A0A5M6CJ21"/>
<dbReference type="Proteomes" id="UP000323632">
    <property type="component" value="Unassembled WGS sequence"/>
</dbReference>
<dbReference type="Pfam" id="PF07609">
    <property type="entry name" value="DUF1572"/>
    <property type="match status" value="1"/>
</dbReference>
<proteinExistence type="predicted"/>
<dbReference type="InterPro" id="IPR034660">
    <property type="entry name" value="DinB/YfiT-like"/>
</dbReference>
<keyword evidence="2" id="KW-1185">Reference proteome</keyword>
<organism evidence="1 2">
    <name type="scientific">Taibaiella lutea</name>
    <dbReference type="NCBI Taxonomy" id="2608001"/>
    <lineage>
        <taxon>Bacteria</taxon>
        <taxon>Pseudomonadati</taxon>
        <taxon>Bacteroidota</taxon>
        <taxon>Chitinophagia</taxon>
        <taxon>Chitinophagales</taxon>
        <taxon>Chitinophagaceae</taxon>
        <taxon>Taibaiella</taxon>
    </lineage>
</organism>
<evidence type="ECO:0000313" key="2">
    <source>
        <dbReference type="Proteomes" id="UP000323632"/>
    </source>
</evidence>